<dbReference type="InterPro" id="IPR023415">
    <property type="entry name" value="LDLR_class-A_CS"/>
</dbReference>
<dbReference type="CDD" id="cd00112">
    <property type="entry name" value="LDLa"/>
    <property type="match status" value="1"/>
</dbReference>
<dbReference type="Pfam" id="PF00057">
    <property type="entry name" value="Ldl_recept_a"/>
    <property type="match status" value="1"/>
</dbReference>
<feature type="chain" id="PRO_5043539946" evidence="3">
    <location>
        <begin position="21"/>
        <end position="256"/>
    </location>
</feature>
<comment type="caution">
    <text evidence="2">Lacks conserved residue(s) required for the propagation of feature annotation.</text>
</comment>
<dbReference type="AlphaFoldDB" id="A0AAV4TSE2"/>
<accession>A0AAV4TSE2</accession>
<evidence type="ECO:0000256" key="3">
    <source>
        <dbReference type="SAM" id="SignalP"/>
    </source>
</evidence>
<dbReference type="PROSITE" id="PS01209">
    <property type="entry name" value="LDLRA_1"/>
    <property type="match status" value="1"/>
</dbReference>
<organism evidence="4 5">
    <name type="scientific">Caerostris darwini</name>
    <dbReference type="NCBI Taxonomy" id="1538125"/>
    <lineage>
        <taxon>Eukaryota</taxon>
        <taxon>Metazoa</taxon>
        <taxon>Ecdysozoa</taxon>
        <taxon>Arthropoda</taxon>
        <taxon>Chelicerata</taxon>
        <taxon>Arachnida</taxon>
        <taxon>Araneae</taxon>
        <taxon>Araneomorphae</taxon>
        <taxon>Entelegynae</taxon>
        <taxon>Araneoidea</taxon>
        <taxon>Araneidae</taxon>
        <taxon>Caerostris</taxon>
    </lineage>
</organism>
<dbReference type="InterPro" id="IPR036055">
    <property type="entry name" value="LDL_receptor-like_sf"/>
</dbReference>
<evidence type="ECO:0000313" key="5">
    <source>
        <dbReference type="Proteomes" id="UP001054837"/>
    </source>
</evidence>
<feature type="signal peptide" evidence="3">
    <location>
        <begin position="1"/>
        <end position="20"/>
    </location>
</feature>
<protein>
    <submittedName>
        <fullName evidence="4">CUB domain-containing protein</fullName>
    </submittedName>
</protein>
<dbReference type="SUPFAM" id="SSF57424">
    <property type="entry name" value="LDL receptor-like module"/>
    <property type="match status" value="1"/>
</dbReference>
<feature type="disulfide bond" evidence="2">
    <location>
        <begin position="136"/>
        <end position="154"/>
    </location>
</feature>
<dbReference type="PROSITE" id="PS50068">
    <property type="entry name" value="LDLRA_2"/>
    <property type="match status" value="1"/>
</dbReference>
<evidence type="ECO:0000256" key="1">
    <source>
        <dbReference type="ARBA" id="ARBA00023157"/>
    </source>
</evidence>
<comment type="caution">
    <text evidence="4">The sequence shown here is derived from an EMBL/GenBank/DDBJ whole genome shotgun (WGS) entry which is preliminary data.</text>
</comment>
<dbReference type="SMART" id="SM00192">
    <property type="entry name" value="LDLa"/>
    <property type="match status" value="1"/>
</dbReference>
<evidence type="ECO:0000256" key="2">
    <source>
        <dbReference type="PROSITE-ProRule" id="PRU00124"/>
    </source>
</evidence>
<keyword evidence="5" id="KW-1185">Reference proteome</keyword>
<reference evidence="4 5" key="1">
    <citation type="submission" date="2021-06" db="EMBL/GenBank/DDBJ databases">
        <title>Caerostris darwini draft genome.</title>
        <authorList>
            <person name="Kono N."/>
            <person name="Arakawa K."/>
        </authorList>
    </citation>
    <scope>NUCLEOTIDE SEQUENCE [LARGE SCALE GENOMIC DNA]</scope>
</reference>
<keyword evidence="1 2" id="KW-1015">Disulfide bond</keyword>
<dbReference type="Proteomes" id="UP001054837">
    <property type="component" value="Unassembled WGS sequence"/>
</dbReference>
<gene>
    <name evidence="4" type="primary">AVEN_263892_2</name>
    <name evidence="4" type="ORF">CDAR_605601</name>
</gene>
<keyword evidence="3" id="KW-0732">Signal</keyword>
<dbReference type="InterPro" id="IPR002172">
    <property type="entry name" value="LDrepeatLR_classA_rpt"/>
</dbReference>
<dbReference type="Gene3D" id="4.10.400.10">
    <property type="entry name" value="Low-density Lipoprotein Receptor"/>
    <property type="match status" value="1"/>
</dbReference>
<feature type="disulfide bond" evidence="2">
    <location>
        <begin position="148"/>
        <end position="163"/>
    </location>
</feature>
<sequence>MKLFTIVFLVFGCQISKVLCNNCQIEKSLSGTISHSGNSDSNEKCWMIPVTAGKFIRIQINSVDSQVSSCSDAFVSFSVPETSEEYKTCPGDSNTIVSLGSVTVKQYIVYYSYTLSFNLSYTIKDIECINKDSFRCDDNSCVPSSKVCDGVKDCSNGADEVGCEAINTDDIFSKYYHIFCSLNNHIWTKRFHIDKRSEQRGQFSAFKIRLFYHNKHPNWRRLFHVINDHLGGIQFGYAKYCNLQIYTEYLLSFAVA</sequence>
<proteinExistence type="predicted"/>
<dbReference type="EMBL" id="BPLQ01009987">
    <property type="protein sequence ID" value="GIY47667.1"/>
    <property type="molecule type" value="Genomic_DNA"/>
</dbReference>
<name>A0AAV4TSE2_9ARAC</name>
<evidence type="ECO:0000313" key="4">
    <source>
        <dbReference type="EMBL" id="GIY47667.1"/>
    </source>
</evidence>